<evidence type="ECO:0000256" key="1">
    <source>
        <dbReference type="SAM" id="SignalP"/>
    </source>
</evidence>
<proteinExistence type="predicted"/>
<dbReference type="InterPro" id="IPR029000">
    <property type="entry name" value="Cyclophilin-like_dom_sf"/>
</dbReference>
<feature type="signal peptide" evidence="1">
    <location>
        <begin position="1"/>
        <end position="24"/>
    </location>
</feature>
<dbReference type="RefSeq" id="WP_172235476.1">
    <property type="nucleotide sequence ID" value="NZ_JABFDP010000002.1"/>
</dbReference>
<keyword evidence="4" id="KW-1185">Reference proteome</keyword>
<dbReference type="SUPFAM" id="SSF50891">
    <property type="entry name" value="Cyclophilin-like"/>
    <property type="match status" value="1"/>
</dbReference>
<sequence length="155" mass="16557">MIRAATTHLLAATLALALTHRAEAAGETTAPPRPTGQIMKLRLTINGKAASATLQDNPTTRDFVALLPLSFTMKDLFGREKFAHLPRALTEGGERRRDYAIGDVIYWSPGPDVAIYYRHDGTPIPSPGVIVLGRIDGSVAALEVPGSVEVTIAAE</sequence>
<protein>
    <recommendedName>
        <fullName evidence="2">Cyclophilin-like domain-containing protein</fullName>
    </recommendedName>
</protein>
<reference evidence="4" key="1">
    <citation type="journal article" date="2021" name="ISME J.">
        <title>Evolutionary origin and ecological implication of a unique nif island in free-living Bradyrhizobium lineages.</title>
        <authorList>
            <person name="Tao J."/>
        </authorList>
    </citation>
    <scope>NUCLEOTIDE SEQUENCE [LARGE SCALE GENOMIC DNA]</scope>
    <source>
        <strain evidence="4">SZCCT0094</strain>
    </source>
</reference>
<feature type="domain" description="Cyclophilin-like" evidence="2">
    <location>
        <begin position="43"/>
        <end position="152"/>
    </location>
</feature>
<comment type="caution">
    <text evidence="3">The sequence shown here is derived from an EMBL/GenBank/DDBJ whole genome shotgun (WGS) entry which is preliminary data.</text>
</comment>
<name>A0ABS5G369_9BRAD</name>
<dbReference type="Proteomes" id="UP001314635">
    <property type="component" value="Unassembled WGS sequence"/>
</dbReference>
<dbReference type="InterPro" id="IPR041183">
    <property type="entry name" value="Cyclophilin-like"/>
</dbReference>
<evidence type="ECO:0000259" key="2">
    <source>
        <dbReference type="Pfam" id="PF18050"/>
    </source>
</evidence>
<organism evidence="3 4">
    <name type="scientific">Bradyrhizobium denitrificans</name>
    <dbReference type="NCBI Taxonomy" id="2734912"/>
    <lineage>
        <taxon>Bacteria</taxon>
        <taxon>Pseudomonadati</taxon>
        <taxon>Pseudomonadota</taxon>
        <taxon>Alphaproteobacteria</taxon>
        <taxon>Hyphomicrobiales</taxon>
        <taxon>Nitrobacteraceae</taxon>
        <taxon>Bradyrhizobium</taxon>
    </lineage>
</organism>
<gene>
    <name evidence="3" type="ORF">JQ619_08240</name>
</gene>
<dbReference type="Gene3D" id="2.40.100.20">
    <property type="match status" value="1"/>
</dbReference>
<evidence type="ECO:0000313" key="3">
    <source>
        <dbReference type="EMBL" id="MBR1135752.1"/>
    </source>
</evidence>
<evidence type="ECO:0000313" key="4">
    <source>
        <dbReference type="Proteomes" id="UP001314635"/>
    </source>
</evidence>
<feature type="chain" id="PRO_5046897961" description="Cyclophilin-like domain-containing protein" evidence="1">
    <location>
        <begin position="25"/>
        <end position="155"/>
    </location>
</feature>
<dbReference type="Pfam" id="PF18050">
    <property type="entry name" value="Cyclophil_like2"/>
    <property type="match status" value="1"/>
</dbReference>
<accession>A0ABS5G369</accession>
<keyword evidence="1" id="KW-0732">Signal</keyword>
<dbReference type="EMBL" id="JAFCLK010000006">
    <property type="protein sequence ID" value="MBR1135752.1"/>
    <property type="molecule type" value="Genomic_DNA"/>
</dbReference>